<dbReference type="Proteomes" id="UP000269883">
    <property type="component" value="Chromosome"/>
</dbReference>
<evidence type="ECO:0000259" key="6">
    <source>
        <dbReference type="PROSITE" id="PS50110"/>
    </source>
</evidence>
<keyword evidence="8" id="KW-1185">Reference proteome</keyword>
<sequence length="391" mass="42543">MLRDNHMDHSRILVAEDEAIIGKEIELTLKDLGYDVLGVVPTGEEAIERALSEQPDLVLMDIMLAGDIDGTEAAAQIRRQSHIPIIFSTAYTDDETLARVKPTAPYGYLIKPFDQTDLRITVETALYKSDMEEKLRVSEHRLRQAQKLEAVGTLASGIAHDFNNILSAIIGYSEMGLSKVDESDSLHKMLDRINKAGRRAKDLVQLMLDFSRPAGSDLDFVDLGAIVTEAMDMLSPSLPAGIRTDFSPPGTPCLVRASSTQMHQVALNLLKNAVDSMAQTDGTLSVTLESGIREDPEGVVCLPMFDRLVEPGWQDCACVKMVVRDTGGGMAEDVRRRAFDPFFTTKASGEGTGMGLAVVHGIVQSYGGWIGLESEPGRGSMFTVCLPQAGE</sequence>
<evidence type="ECO:0000259" key="5">
    <source>
        <dbReference type="PROSITE" id="PS50109"/>
    </source>
</evidence>
<dbReference type="OrthoDB" id="5291616at2"/>
<dbReference type="Gene3D" id="3.30.565.10">
    <property type="entry name" value="Histidine kinase-like ATPase, C-terminal domain"/>
    <property type="match status" value="1"/>
</dbReference>
<dbReference type="InterPro" id="IPR001789">
    <property type="entry name" value="Sig_transdc_resp-reg_receiver"/>
</dbReference>
<dbReference type="InterPro" id="IPR003594">
    <property type="entry name" value="HATPase_dom"/>
</dbReference>
<evidence type="ECO:0000256" key="3">
    <source>
        <dbReference type="ARBA" id="ARBA00022553"/>
    </source>
</evidence>
<dbReference type="PANTHER" id="PTHR43065">
    <property type="entry name" value="SENSOR HISTIDINE KINASE"/>
    <property type="match status" value="1"/>
</dbReference>
<name>A0A2Z6B3P5_9BACT</name>
<dbReference type="InterPro" id="IPR011006">
    <property type="entry name" value="CheY-like_superfamily"/>
</dbReference>
<dbReference type="EC" id="2.7.13.3" evidence="2"/>
<dbReference type="SMART" id="SM00387">
    <property type="entry name" value="HATPase_c"/>
    <property type="match status" value="1"/>
</dbReference>
<protein>
    <recommendedName>
        <fullName evidence="2">histidine kinase</fullName>
        <ecNumber evidence="2">2.7.13.3</ecNumber>
    </recommendedName>
</protein>
<dbReference type="Pfam" id="PF00072">
    <property type="entry name" value="Response_reg"/>
    <property type="match status" value="1"/>
</dbReference>
<dbReference type="SMART" id="SM00448">
    <property type="entry name" value="REC"/>
    <property type="match status" value="1"/>
</dbReference>
<dbReference type="PANTHER" id="PTHR43065:SF42">
    <property type="entry name" value="TWO-COMPONENT SENSOR PPRA"/>
    <property type="match status" value="1"/>
</dbReference>
<proteinExistence type="predicted"/>
<organism evidence="7 8">
    <name type="scientific">Desulfovibrio ferrophilus</name>
    <dbReference type="NCBI Taxonomy" id="241368"/>
    <lineage>
        <taxon>Bacteria</taxon>
        <taxon>Pseudomonadati</taxon>
        <taxon>Thermodesulfobacteriota</taxon>
        <taxon>Desulfovibrionia</taxon>
        <taxon>Desulfovibrionales</taxon>
        <taxon>Desulfovibrionaceae</taxon>
        <taxon>Desulfovibrio</taxon>
    </lineage>
</organism>
<feature type="domain" description="Histidine kinase" evidence="5">
    <location>
        <begin position="157"/>
        <end position="390"/>
    </location>
</feature>
<dbReference type="SUPFAM" id="SSF47384">
    <property type="entry name" value="Homodimeric domain of signal transducing histidine kinase"/>
    <property type="match status" value="1"/>
</dbReference>
<feature type="modified residue" description="4-aspartylphosphate" evidence="4">
    <location>
        <position position="61"/>
    </location>
</feature>
<comment type="catalytic activity">
    <reaction evidence="1">
        <text>ATP + protein L-histidine = ADP + protein N-phospho-L-histidine.</text>
        <dbReference type="EC" id="2.7.13.3"/>
    </reaction>
</comment>
<dbReference type="CDD" id="cd00082">
    <property type="entry name" value="HisKA"/>
    <property type="match status" value="1"/>
</dbReference>
<keyword evidence="3 4" id="KW-0597">Phosphoprotein</keyword>
<dbReference type="EMBL" id="AP017378">
    <property type="protein sequence ID" value="BBD10030.1"/>
    <property type="molecule type" value="Genomic_DNA"/>
</dbReference>
<reference evidence="7 8" key="1">
    <citation type="journal article" date="2018" name="Sci. Adv.">
        <title>Multi-heme cytochromes provide a pathway for survival in energy-limited environments.</title>
        <authorList>
            <person name="Deng X."/>
            <person name="Dohmae N."/>
            <person name="Nealson K.H."/>
            <person name="Hashimoto K."/>
            <person name="Okamoto A."/>
        </authorList>
    </citation>
    <scope>NUCLEOTIDE SEQUENCE [LARGE SCALE GENOMIC DNA]</scope>
    <source>
        <strain evidence="7 8">IS5</strain>
    </source>
</reference>
<dbReference type="Gene3D" id="3.40.50.2300">
    <property type="match status" value="1"/>
</dbReference>
<dbReference type="GO" id="GO:0000155">
    <property type="term" value="F:phosphorelay sensor kinase activity"/>
    <property type="evidence" value="ECO:0007669"/>
    <property type="project" value="InterPro"/>
</dbReference>
<evidence type="ECO:0000256" key="1">
    <source>
        <dbReference type="ARBA" id="ARBA00000085"/>
    </source>
</evidence>
<evidence type="ECO:0000313" key="8">
    <source>
        <dbReference type="Proteomes" id="UP000269883"/>
    </source>
</evidence>
<accession>A0A2Z6B3P5</accession>
<feature type="domain" description="Response regulatory" evidence="6">
    <location>
        <begin position="11"/>
        <end position="126"/>
    </location>
</feature>
<dbReference type="AlphaFoldDB" id="A0A2Z6B3P5"/>
<gene>
    <name evidence="7" type="ORF">DFE_3304</name>
</gene>
<dbReference type="PRINTS" id="PR00344">
    <property type="entry name" value="BCTRLSENSOR"/>
</dbReference>
<dbReference type="Pfam" id="PF02518">
    <property type="entry name" value="HATPase_c"/>
    <property type="match status" value="1"/>
</dbReference>
<evidence type="ECO:0000313" key="7">
    <source>
        <dbReference type="EMBL" id="BBD10030.1"/>
    </source>
</evidence>
<dbReference type="InterPro" id="IPR003661">
    <property type="entry name" value="HisK_dim/P_dom"/>
</dbReference>
<dbReference type="KEGG" id="dfl:DFE_3304"/>
<dbReference type="InterPro" id="IPR036890">
    <property type="entry name" value="HATPase_C_sf"/>
</dbReference>
<evidence type="ECO:0000256" key="4">
    <source>
        <dbReference type="PROSITE-ProRule" id="PRU00169"/>
    </source>
</evidence>
<dbReference type="InterPro" id="IPR005467">
    <property type="entry name" value="His_kinase_dom"/>
</dbReference>
<dbReference type="CDD" id="cd17534">
    <property type="entry name" value="REC_DC-like"/>
    <property type="match status" value="1"/>
</dbReference>
<dbReference type="InterPro" id="IPR004358">
    <property type="entry name" value="Sig_transdc_His_kin-like_C"/>
</dbReference>
<dbReference type="SUPFAM" id="SSF52172">
    <property type="entry name" value="CheY-like"/>
    <property type="match status" value="1"/>
</dbReference>
<dbReference type="SMART" id="SM00388">
    <property type="entry name" value="HisKA"/>
    <property type="match status" value="1"/>
</dbReference>
<dbReference type="PROSITE" id="PS50109">
    <property type="entry name" value="HIS_KIN"/>
    <property type="match status" value="1"/>
</dbReference>
<dbReference type="Gene3D" id="1.10.287.130">
    <property type="match status" value="1"/>
</dbReference>
<dbReference type="PROSITE" id="PS50110">
    <property type="entry name" value="RESPONSE_REGULATORY"/>
    <property type="match status" value="1"/>
</dbReference>
<dbReference type="SUPFAM" id="SSF55874">
    <property type="entry name" value="ATPase domain of HSP90 chaperone/DNA topoisomerase II/histidine kinase"/>
    <property type="match status" value="1"/>
</dbReference>
<evidence type="ECO:0000256" key="2">
    <source>
        <dbReference type="ARBA" id="ARBA00012438"/>
    </source>
</evidence>
<dbReference type="Pfam" id="PF00512">
    <property type="entry name" value="HisKA"/>
    <property type="match status" value="1"/>
</dbReference>
<dbReference type="InterPro" id="IPR036097">
    <property type="entry name" value="HisK_dim/P_sf"/>
</dbReference>